<sequence>MIDVVTIGETMAAMAPDEVGSLKYINHFSKYIAGAESNVAIGIKRLGFQSGLISKLGKDSLGDYVEFFVRGEGVDVSQITRDDNHRTGFLIKEMYTTKEPKVFYYRENSAASNMSVDDIDPEYIKNARHLHLTGITPALSETARAAFFKALEVARESNLKVSFDPNLRLKLWDTIEQMCEVMLKIIPKVDVLLPGIEEGEILLGLTDPEEIIKGFYNMMAEGSLVVLKLGSEGALYYQGDEIVKVAPYKVSNIVDLIGAGDAFAAGLITGLLRDLPIKEAVELANLVGALCITVKGDIEGLPTWEQVEVYQGKKEEIHR</sequence>
<keyword evidence="2" id="KW-0808">Transferase</keyword>
<organism evidence="7 8">
    <name type="scientific">Halanaerobium salsuginis</name>
    <dbReference type="NCBI Taxonomy" id="29563"/>
    <lineage>
        <taxon>Bacteria</taxon>
        <taxon>Bacillati</taxon>
        <taxon>Bacillota</taxon>
        <taxon>Clostridia</taxon>
        <taxon>Halanaerobiales</taxon>
        <taxon>Halanaerobiaceae</taxon>
        <taxon>Halanaerobium</taxon>
    </lineage>
</organism>
<proteinExistence type="inferred from homology"/>
<evidence type="ECO:0000256" key="2">
    <source>
        <dbReference type="ARBA" id="ARBA00022679"/>
    </source>
</evidence>
<dbReference type="InterPro" id="IPR029056">
    <property type="entry name" value="Ribokinase-like"/>
</dbReference>
<dbReference type="Gene3D" id="3.40.1190.20">
    <property type="match status" value="1"/>
</dbReference>
<keyword evidence="3" id="KW-0547">Nucleotide-binding</keyword>
<evidence type="ECO:0000256" key="5">
    <source>
        <dbReference type="ARBA" id="ARBA00022840"/>
    </source>
</evidence>
<dbReference type="AlphaFoldDB" id="A0A1I4LU57"/>
<dbReference type="STRING" id="29563.SAMN02983006_02410"/>
<evidence type="ECO:0000256" key="3">
    <source>
        <dbReference type="ARBA" id="ARBA00022741"/>
    </source>
</evidence>
<dbReference type="CDD" id="cd01166">
    <property type="entry name" value="KdgK"/>
    <property type="match status" value="1"/>
</dbReference>
<evidence type="ECO:0000256" key="1">
    <source>
        <dbReference type="ARBA" id="ARBA00010688"/>
    </source>
</evidence>
<keyword evidence="4 7" id="KW-0418">Kinase</keyword>
<dbReference type="Proteomes" id="UP000199006">
    <property type="component" value="Unassembled WGS sequence"/>
</dbReference>
<dbReference type="GO" id="GO:0005524">
    <property type="term" value="F:ATP binding"/>
    <property type="evidence" value="ECO:0007669"/>
    <property type="project" value="UniProtKB-KW"/>
</dbReference>
<accession>A0A1I4LU57</accession>
<dbReference type="InterPro" id="IPR011611">
    <property type="entry name" value="PfkB_dom"/>
</dbReference>
<keyword evidence="5" id="KW-0067">ATP-binding</keyword>
<dbReference type="RefSeq" id="WP_089862433.1">
    <property type="nucleotide sequence ID" value="NZ_FOTI01000044.1"/>
</dbReference>
<evidence type="ECO:0000313" key="8">
    <source>
        <dbReference type="Proteomes" id="UP000199006"/>
    </source>
</evidence>
<protein>
    <submittedName>
        <fullName evidence="7">5-dehydro-2-deoxygluconokinase</fullName>
    </submittedName>
</protein>
<dbReference type="PANTHER" id="PTHR43085:SF1">
    <property type="entry name" value="PSEUDOURIDINE KINASE-RELATED"/>
    <property type="match status" value="1"/>
</dbReference>
<dbReference type="OrthoDB" id="9813569at2"/>
<dbReference type="SUPFAM" id="SSF53613">
    <property type="entry name" value="Ribokinase-like"/>
    <property type="match status" value="1"/>
</dbReference>
<keyword evidence="8" id="KW-1185">Reference proteome</keyword>
<dbReference type="EMBL" id="FOTI01000044">
    <property type="protein sequence ID" value="SFL94562.1"/>
    <property type="molecule type" value="Genomic_DNA"/>
</dbReference>
<evidence type="ECO:0000259" key="6">
    <source>
        <dbReference type="Pfam" id="PF00294"/>
    </source>
</evidence>
<reference evidence="7 8" key="1">
    <citation type="submission" date="2016-10" db="EMBL/GenBank/DDBJ databases">
        <authorList>
            <person name="de Groot N.N."/>
        </authorList>
    </citation>
    <scope>NUCLEOTIDE SEQUENCE [LARGE SCALE GENOMIC DNA]</scope>
    <source>
        <strain evidence="7 8">ATCC 51327</strain>
    </source>
</reference>
<comment type="similarity">
    <text evidence="1">Belongs to the carbohydrate kinase PfkB family.</text>
</comment>
<evidence type="ECO:0000256" key="4">
    <source>
        <dbReference type="ARBA" id="ARBA00022777"/>
    </source>
</evidence>
<dbReference type="Pfam" id="PF00294">
    <property type="entry name" value="PfkB"/>
    <property type="match status" value="1"/>
</dbReference>
<name>A0A1I4LU57_9FIRM</name>
<evidence type="ECO:0000313" key="7">
    <source>
        <dbReference type="EMBL" id="SFL94562.1"/>
    </source>
</evidence>
<dbReference type="GO" id="GO:0016301">
    <property type="term" value="F:kinase activity"/>
    <property type="evidence" value="ECO:0007669"/>
    <property type="project" value="UniProtKB-KW"/>
</dbReference>
<feature type="domain" description="Carbohydrate kinase PfkB" evidence="6">
    <location>
        <begin position="1"/>
        <end position="303"/>
    </location>
</feature>
<dbReference type="InterPro" id="IPR050306">
    <property type="entry name" value="PfkB_Carbo_kinase"/>
</dbReference>
<gene>
    <name evidence="7" type="ORF">SAMN02983006_02410</name>
</gene>
<dbReference type="PANTHER" id="PTHR43085">
    <property type="entry name" value="HEXOKINASE FAMILY MEMBER"/>
    <property type="match status" value="1"/>
</dbReference>